<keyword evidence="12 16" id="KW-0472">Membrane</keyword>
<evidence type="ECO:0000256" key="15">
    <source>
        <dbReference type="PIRSR" id="PIRSR603373-2"/>
    </source>
</evidence>
<evidence type="ECO:0000256" key="5">
    <source>
        <dbReference type="ARBA" id="ARBA00022519"/>
    </source>
</evidence>
<evidence type="ECO:0000259" key="17">
    <source>
        <dbReference type="PROSITE" id="PS51711"/>
    </source>
</evidence>
<evidence type="ECO:0000256" key="13">
    <source>
        <dbReference type="NCBIfam" id="TIGR00437"/>
    </source>
</evidence>
<feature type="domain" description="FeoB-type G" evidence="17">
    <location>
        <begin position="28"/>
        <end position="190"/>
    </location>
</feature>
<feature type="transmembrane region" description="Helical" evidence="16">
    <location>
        <begin position="444"/>
        <end position="465"/>
    </location>
</feature>
<dbReference type="Gene3D" id="3.40.50.300">
    <property type="entry name" value="P-loop containing nucleotide triphosphate hydrolases"/>
    <property type="match status" value="1"/>
</dbReference>
<evidence type="ECO:0000256" key="14">
    <source>
        <dbReference type="PIRSR" id="PIRSR603373-1"/>
    </source>
</evidence>
<dbReference type="NCBIfam" id="TIGR00437">
    <property type="entry name" value="feoB"/>
    <property type="match status" value="1"/>
</dbReference>
<dbReference type="PROSITE" id="PS51711">
    <property type="entry name" value="G_FEOB"/>
    <property type="match status" value="1"/>
</dbReference>
<feature type="transmembrane region" description="Helical" evidence="16">
    <location>
        <begin position="639"/>
        <end position="657"/>
    </location>
</feature>
<keyword evidence="15" id="KW-0479">Metal-binding</keyword>
<dbReference type="GO" id="GO:0005525">
    <property type="term" value="F:GTP binding"/>
    <property type="evidence" value="ECO:0007669"/>
    <property type="project" value="UniProtKB-KW"/>
</dbReference>
<evidence type="ECO:0000256" key="16">
    <source>
        <dbReference type="SAM" id="Phobius"/>
    </source>
</evidence>
<dbReference type="GO" id="GO:0046872">
    <property type="term" value="F:metal ion binding"/>
    <property type="evidence" value="ECO:0007669"/>
    <property type="project" value="UniProtKB-KW"/>
</dbReference>
<dbReference type="InterPro" id="IPR011642">
    <property type="entry name" value="Gate_dom"/>
</dbReference>
<dbReference type="Pfam" id="PF02421">
    <property type="entry name" value="FeoB_N"/>
    <property type="match status" value="1"/>
</dbReference>
<evidence type="ECO:0000313" key="19">
    <source>
        <dbReference type="Proteomes" id="UP000011718"/>
    </source>
</evidence>
<feature type="binding site" evidence="15">
    <location>
        <position position="49"/>
    </location>
    <ligand>
        <name>Mg(2+)</name>
        <dbReference type="ChEBI" id="CHEBI:18420"/>
        <label>2</label>
    </ligand>
</feature>
<dbReference type="Pfam" id="PF07664">
    <property type="entry name" value="FeoB_C"/>
    <property type="match status" value="1"/>
</dbReference>
<evidence type="ECO:0000256" key="8">
    <source>
        <dbReference type="ARBA" id="ARBA00022989"/>
    </source>
</evidence>
<keyword evidence="5" id="KW-0997">Cell inner membrane</keyword>
<feature type="transmembrane region" description="Helical" evidence="16">
    <location>
        <begin position="587"/>
        <end position="605"/>
    </location>
</feature>
<feature type="binding site" evidence="14">
    <location>
        <begin position="35"/>
        <end position="42"/>
    </location>
    <ligand>
        <name>GTP</name>
        <dbReference type="ChEBI" id="CHEBI:37565"/>
        <label>1</label>
    </ligand>
</feature>
<feature type="binding site" evidence="15">
    <location>
        <position position="50"/>
    </location>
    <ligand>
        <name>Mg(2+)</name>
        <dbReference type="ChEBI" id="CHEBI:18420"/>
        <label>2</label>
    </ligand>
</feature>
<feature type="binding site" evidence="14">
    <location>
        <begin position="81"/>
        <end position="84"/>
    </location>
    <ligand>
        <name>GTP</name>
        <dbReference type="ChEBI" id="CHEBI:37565"/>
        <label>1</label>
    </ligand>
</feature>
<evidence type="ECO:0000256" key="4">
    <source>
        <dbReference type="ARBA" id="ARBA00022496"/>
    </source>
</evidence>
<comment type="subcellular location">
    <subcellularLocation>
        <location evidence="1">Cell inner membrane</location>
        <topology evidence="1">Multi-pass membrane protein</topology>
    </subcellularLocation>
</comment>
<keyword evidence="7 14" id="KW-0547">Nucleotide-binding</keyword>
<dbReference type="KEGG" id="mmaz:MmTuc01_1059"/>
<feature type="transmembrane region" description="Helical" evidence="16">
    <location>
        <begin position="611"/>
        <end position="630"/>
    </location>
</feature>
<dbReference type="InterPro" id="IPR006073">
    <property type="entry name" value="GTP-bd"/>
</dbReference>
<evidence type="ECO:0000256" key="9">
    <source>
        <dbReference type="ARBA" id="ARBA00023004"/>
    </source>
</evidence>
<dbReference type="InterPro" id="IPR011640">
    <property type="entry name" value="Fe2_transport_prot_B_C"/>
</dbReference>
<feature type="binding site" evidence="14">
    <location>
        <begin position="141"/>
        <end position="144"/>
    </location>
    <ligand>
        <name>GTP</name>
        <dbReference type="ChEBI" id="CHEBI:37565"/>
        <label>1</label>
    </ligand>
</feature>
<dbReference type="GO" id="GO:0005886">
    <property type="term" value="C:plasma membrane"/>
    <property type="evidence" value="ECO:0007669"/>
    <property type="project" value="UniProtKB-SubCell"/>
</dbReference>
<feature type="transmembrane region" description="Helical" evidence="16">
    <location>
        <begin position="529"/>
        <end position="556"/>
    </location>
</feature>
<dbReference type="GO" id="GO:0015093">
    <property type="term" value="F:ferrous iron transmembrane transporter activity"/>
    <property type="evidence" value="ECO:0007669"/>
    <property type="project" value="UniProtKB-UniRule"/>
</dbReference>
<feature type="transmembrane region" description="Helical" evidence="16">
    <location>
        <begin position="409"/>
        <end position="432"/>
    </location>
</feature>
<feature type="binding site" evidence="14">
    <location>
        <begin position="170"/>
        <end position="172"/>
    </location>
    <ligand>
        <name>GTP</name>
        <dbReference type="ChEBI" id="CHEBI:37565"/>
        <label>1</label>
    </ligand>
</feature>
<dbReference type="Proteomes" id="UP000011718">
    <property type="component" value="Chromosome"/>
</dbReference>
<keyword evidence="4" id="KW-0410">Iron transport</keyword>
<dbReference type="Pfam" id="PF07670">
    <property type="entry name" value="Gate"/>
    <property type="match status" value="2"/>
</dbReference>
<evidence type="ECO:0000256" key="7">
    <source>
        <dbReference type="ARBA" id="ARBA00022741"/>
    </source>
</evidence>
<dbReference type="InterPro" id="IPR030389">
    <property type="entry name" value="G_FEOB_dom"/>
</dbReference>
<dbReference type="PANTHER" id="PTHR43185:SF1">
    <property type="entry name" value="FE(2+) TRANSPORTER FEOB"/>
    <property type="match status" value="1"/>
</dbReference>
<dbReference type="PRINTS" id="PR00326">
    <property type="entry name" value="GTP1OBG"/>
</dbReference>
<keyword evidence="11 14" id="KW-0342">GTP-binding</keyword>
<dbReference type="CDD" id="cd01879">
    <property type="entry name" value="FeoB"/>
    <property type="match status" value="1"/>
</dbReference>
<organism evidence="18 19">
    <name type="scientific">Methanosarcina mazei Tuc01</name>
    <dbReference type="NCBI Taxonomy" id="1236903"/>
    <lineage>
        <taxon>Archaea</taxon>
        <taxon>Methanobacteriati</taxon>
        <taxon>Methanobacteriota</taxon>
        <taxon>Stenosarchaea group</taxon>
        <taxon>Methanomicrobia</taxon>
        <taxon>Methanosarcinales</taxon>
        <taxon>Methanosarcinaceae</taxon>
        <taxon>Methanosarcina</taxon>
    </lineage>
</organism>
<dbReference type="BioCyc" id="MMAZ1236903:G139K-1007-MONOMER"/>
<keyword evidence="3" id="KW-1003">Cell membrane</keyword>
<sequence>MIEISSSCCNSGERGKNDPLYERIPPYDLTLAFIGNPSVGKSVFFSRLTGVGVEVSNYPGTTVSLKQGTVKVKDRTVEVVDLPGIYSLGVANEDEKVTKRFLIENSPDVIVNVLDASRLERNLYLTLQLLELDIPMVIALNQVDLAAELGILVDTDKLSELLGLPVVPTVATWGVGLDDVVLAALEEARKVQKHHRVRYSQWIRQALSGLDHAFPNVSQSVKIAALLNDAEFVELCCMPPEANAILSSARRLRQNIEIDYGISVPDTVARDLYGESGFIVDTVVSSFEPKKRFRDKVDKVLTSPHFGIAVLISALLFTFLMVFRVGGFLETWIVNDLFEPHIIQPVEEMTLDMSPVVRNLIVYSLRGVEAGFAIAIPYIAVFYAILSIFEDSGYLTRAAFLLDNVTHKLGLHGRAVIPLVLGFGCNVPAIMAVHALGTRREKRIASILISLIPCSARTVIILGLVGTFVGFWPAVSIYVLEIIIIGAMGWILGRTLPGQRSGFIMEMTPLRKPELKSTLRKTWMKSREFLYIAFPLLLAGSAALGVADALGLLSVFQDFVEPISVGLLGLPAFAATALVFGILRKEMALQILAVLAGTANFAAVMTPLQMYQFAVITTIYVPCVATIAVLKHELGTKDTTLIVTFTIVLAVVVGVLIRIFGPLFLEFFIFCSFTVFFSLF</sequence>
<accession>M1P7S9</accession>
<feature type="transmembrane region" description="Helical" evidence="16">
    <location>
        <begin position="562"/>
        <end position="580"/>
    </location>
</feature>
<evidence type="ECO:0000313" key="18">
    <source>
        <dbReference type="EMBL" id="AGF96452.1"/>
    </source>
</evidence>
<keyword evidence="9" id="KW-0408">Iron</keyword>
<evidence type="ECO:0000256" key="3">
    <source>
        <dbReference type="ARBA" id="ARBA00022475"/>
    </source>
</evidence>
<evidence type="ECO:0000256" key="12">
    <source>
        <dbReference type="ARBA" id="ARBA00023136"/>
    </source>
</evidence>
<feature type="transmembrane region" description="Helical" evidence="16">
    <location>
        <begin position="471"/>
        <end position="492"/>
    </location>
</feature>
<keyword evidence="8 16" id="KW-1133">Transmembrane helix</keyword>
<protein>
    <recommendedName>
        <fullName evidence="13">Ferrous iron transport protein B</fullName>
    </recommendedName>
</protein>
<dbReference type="FunFam" id="3.40.50.300:FF:000426">
    <property type="entry name" value="Ferrous iron transport protein B"/>
    <property type="match status" value="1"/>
</dbReference>
<keyword evidence="6 16" id="KW-0812">Transmembrane</keyword>
<proteinExistence type="predicted"/>
<dbReference type="AlphaFoldDB" id="M1P7S9"/>
<keyword evidence="10" id="KW-0406">Ion transport</keyword>
<dbReference type="PANTHER" id="PTHR43185">
    <property type="entry name" value="FERROUS IRON TRANSPORT PROTEIN B"/>
    <property type="match status" value="1"/>
</dbReference>
<dbReference type="SUPFAM" id="SSF52540">
    <property type="entry name" value="P-loop containing nucleoside triphosphate hydrolases"/>
    <property type="match status" value="1"/>
</dbReference>
<evidence type="ECO:0000256" key="10">
    <source>
        <dbReference type="ARBA" id="ARBA00023065"/>
    </source>
</evidence>
<dbReference type="InterPro" id="IPR003373">
    <property type="entry name" value="Fe2_transport_prot-B"/>
</dbReference>
<evidence type="ECO:0000256" key="2">
    <source>
        <dbReference type="ARBA" id="ARBA00022448"/>
    </source>
</evidence>
<dbReference type="HOGENOM" id="CLU_013350_3_0_2"/>
<dbReference type="InterPro" id="IPR027417">
    <property type="entry name" value="P-loop_NTPase"/>
</dbReference>
<reference evidence="18 19" key="1">
    <citation type="journal article" date="2013" name="Genome Announc.">
        <title>Complete Genome of a Methanosarcina mazei Strain Isolated from Sediment Samples from an Amazonian Flooded Area.</title>
        <authorList>
            <person name="Assis das Gracas D."/>
            <person name="Thiago Juca Ramos R."/>
            <person name="Vieira Araujo A.C."/>
            <person name="Zahlouth R."/>
            <person name="Ribeiro Carneiro A."/>
            <person name="Souza Lopes T."/>
            <person name="Azevedo Barauna R."/>
            <person name="Azevedo V."/>
            <person name="Cruz Schneider M.P."/>
            <person name="Pellizari V.H."/>
            <person name="Silva A."/>
        </authorList>
    </citation>
    <scope>NUCLEOTIDE SEQUENCE [LARGE SCALE GENOMIC DNA]</scope>
    <source>
        <strain evidence="18 19">Tuc01</strain>
    </source>
</reference>
<keyword evidence="15" id="KW-0460">Magnesium</keyword>
<dbReference type="InterPro" id="IPR050860">
    <property type="entry name" value="FeoB_GTPase"/>
</dbReference>
<dbReference type="EMBL" id="CP004144">
    <property type="protein sequence ID" value="AGF96452.1"/>
    <property type="molecule type" value="Genomic_DNA"/>
</dbReference>
<name>M1P7S9_METMZ</name>
<feature type="transmembrane region" description="Helical" evidence="16">
    <location>
        <begin position="368"/>
        <end position="389"/>
    </location>
</feature>
<keyword evidence="2" id="KW-0813">Transport</keyword>
<feature type="transmembrane region" description="Helical" evidence="16">
    <location>
        <begin position="306"/>
        <end position="323"/>
    </location>
</feature>
<evidence type="ECO:0000256" key="11">
    <source>
        <dbReference type="ARBA" id="ARBA00023134"/>
    </source>
</evidence>
<evidence type="ECO:0000256" key="1">
    <source>
        <dbReference type="ARBA" id="ARBA00004429"/>
    </source>
</evidence>
<gene>
    <name evidence="18" type="ORF">MmTuc01_1059</name>
</gene>
<evidence type="ECO:0000256" key="6">
    <source>
        <dbReference type="ARBA" id="ARBA00022692"/>
    </source>
</evidence>